<dbReference type="PANTHER" id="PTHR16305:SF35">
    <property type="entry name" value="TRANSCRIPTIONAL ACTIVATOR DOMAIN"/>
    <property type="match status" value="1"/>
</dbReference>
<evidence type="ECO:0000256" key="2">
    <source>
        <dbReference type="ARBA" id="ARBA00022840"/>
    </source>
</evidence>
<evidence type="ECO:0000313" key="4">
    <source>
        <dbReference type="EMBL" id="GLH98592.1"/>
    </source>
</evidence>
<feature type="domain" description="HTH luxR-type" evidence="3">
    <location>
        <begin position="889"/>
        <end position="954"/>
    </location>
</feature>
<dbReference type="PANTHER" id="PTHR16305">
    <property type="entry name" value="TESTICULAR SOLUBLE ADENYLYL CYCLASE"/>
    <property type="match status" value="1"/>
</dbReference>
<dbReference type="InterPro" id="IPR027417">
    <property type="entry name" value="P-loop_NTPase"/>
</dbReference>
<accession>A0ABQ5QXE2</accession>
<dbReference type="Gene3D" id="1.25.40.10">
    <property type="entry name" value="Tetratricopeptide repeat domain"/>
    <property type="match status" value="1"/>
</dbReference>
<keyword evidence="1" id="KW-0547">Nucleotide-binding</keyword>
<dbReference type="CDD" id="cd06170">
    <property type="entry name" value="LuxR_C_like"/>
    <property type="match status" value="1"/>
</dbReference>
<reference evidence="4" key="1">
    <citation type="submission" date="2022-12" db="EMBL/GenBank/DDBJ databases">
        <title>New Phytohabitans aurantiacus sp. RD004123 nov., an actinomycete isolated from soil.</title>
        <authorList>
            <person name="Triningsih D.W."/>
            <person name="Harunari E."/>
            <person name="Igarashi Y."/>
        </authorList>
    </citation>
    <scope>NUCLEOTIDE SEQUENCE</scope>
    <source>
        <strain evidence="4">RD004123</strain>
    </source>
</reference>
<dbReference type="InterPro" id="IPR036388">
    <property type="entry name" value="WH-like_DNA-bd_sf"/>
</dbReference>
<evidence type="ECO:0000256" key="1">
    <source>
        <dbReference type="ARBA" id="ARBA00022741"/>
    </source>
</evidence>
<dbReference type="PROSITE" id="PS50043">
    <property type="entry name" value="HTH_LUXR_2"/>
    <property type="match status" value="1"/>
</dbReference>
<dbReference type="SUPFAM" id="SSF46894">
    <property type="entry name" value="C-terminal effector domain of the bipartite response regulators"/>
    <property type="match status" value="1"/>
</dbReference>
<dbReference type="InterPro" id="IPR000792">
    <property type="entry name" value="Tscrpt_reg_LuxR_C"/>
</dbReference>
<dbReference type="Pfam" id="PF00196">
    <property type="entry name" value="GerE"/>
    <property type="match status" value="1"/>
</dbReference>
<dbReference type="PROSITE" id="PS00622">
    <property type="entry name" value="HTH_LUXR_1"/>
    <property type="match status" value="1"/>
</dbReference>
<dbReference type="SMART" id="SM00421">
    <property type="entry name" value="HTH_LUXR"/>
    <property type="match status" value="1"/>
</dbReference>
<proteinExistence type="predicted"/>
<dbReference type="InterPro" id="IPR016032">
    <property type="entry name" value="Sig_transdc_resp-reg_C-effctor"/>
</dbReference>
<dbReference type="EMBL" id="BSDI01000017">
    <property type="protein sequence ID" value="GLH98592.1"/>
    <property type="molecule type" value="Genomic_DNA"/>
</dbReference>
<dbReference type="Gene3D" id="1.10.10.10">
    <property type="entry name" value="Winged helix-like DNA-binding domain superfamily/Winged helix DNA-binding domain"/>
    <property type="match status" value="1"/>
</dbReference>
<keyword evidence="5" id="KW-1185">Reference proteome</keyword>
<dbReference type="InterPro" id="IPR011990">
    <property type="entry name" value="TPR-like_helical_dom_sf"/>
</dbReference>
<sequence length="956" mass="104063">MRRVTTGVVSPVLVGRVAEGASIRAVYERARSRQAATVLISGEAGIGKSRLVAETVRHLPDSPLTLVGGCLERGSQGAPFVPFVAILRDLVRQLGRDQVTPLLPPGGSALGDWLPDLGPAPERYSRTRLLEEVLTLVSRVARTRPVVVVVEDLHWADESTGELFAYLTRNMTDAAVLLIGTLRTGEHPHRQLFAELDRRPEMVHIALDPLDERQVSELLAAIDGQPPDPARGRRVHQRSGGNPMFVEALSDVDEAPAEDLRGLLLARITDLGDASRDLLSAMAVAGTEVSDELLLDVCGLPERQTHEALRDLVELGHAVPRDERYSIRHDLIREVVYTSLLPGERRLLHRRCAAALTDREPDSAALAEHWMAAGQVDAALPVAWRAACHAARLHARDEELQLLELILANWERVVDPAGLVGAGRAEVLRRAASAAFATGRSNRGVALSTAALDELDPTAGPERRATLLGLRGQLRQRLDGTGTQDLEHALTLLPPGTSTDVRSRLLSTLAIVGIGAHRHGESRRHAIEALRLADQLDDDGLRAPALLVLAMLVLHDVFSGTDGDTELSRRRFAESRRLAESVGDDHTFLTSFQWESLMLGYSGRYEEAVELARTGQREADRLGHARSRGSMLAMARAANLRTLGRWDEAVEVVQNALADGPPPLYAAALRLVTADIAYCRGEADQFELLLRQLVEFARHAHSADEVKAEIAILRISWAAEQGDHDLADRVLGEHLAPARAAWLPPEVMRLALVGARAQRARRVAAPRNRQVAAAVTARFAEITALVEARYAATPELAAHRLTIEAIAADQLPAWDRAAEAWRHLHNPYQTAVVLTDAAATALASNNRPGALSRLREAGALAARLRATPLLTRMDDLKRRGRLVDNDDGPTVNDFGLTRRELDVLQVLARGRSNTQIADELFISGNTVATHVARILTKLGVTTRTEAAARAHESGLL</sequence>
<gene>
    <name evidence="4" type="ORF">Pa4123_38670</name>
</gene>
<dbReference type="PRINTS" id="PR00038">
    <property type="entry name" value="HTHLUXR"/>
</dbReference>
<dbReference type="Proteomes" id="UP001144280">
    <property type="component" value="Unassembled WGS sequence"/>
</dbReference>
<dbReference type="SUPFAM" id="SSF52540">
    <property type="entry name" value="P-loop containing nucleoside triphosphate hydrolases"/>
    <property type="match status" value="1"/>
</dbReference>
<organism evidence="4 5">
    <name type="scientific">Phytohabitans aurantiacus</name>
    <dbReference type="NCBI Taxonomy" id="3016789"/>
    <lineage>
        <taxon>Bacteria</taxon>
        <taxon>Bacillati</taxon>
        <taxon>Actinomycetota</taxon>
        <taxon>Actinomycetes</taxon>
        <taxon>Micromonosporales</taxon>
        <taxon>Micromonosporaceae</taxon>
    </lineage>
</organism>
<dbReference type="Pfam" id="PF13191">
    <property type="entry name" value="AAA_16"/>
    <property type="match status" value="1"/>
</dbReference>
<dbReference type="InterPro" id="IPR041664">
    <property type="entry name" value="AAA_16"/>
</dbReference>
<evidence type="ECO:0000259" key="3">
    <source>
        <dbReference type="PROSITE" id="PS50043"/>
    </source>
</evidence>
<evidence type="ECO:0000313" key="5">
    <source>
        <dbReference type="Proteomes" id="UP001144280"/>
    </source>
</evidence>
<name>A0ABQ5QXE2_9ACTN</name>
<protein>
    <submittedName>
        <fullName evidence="4">LuxR family transcriptional regulator</fullName>
    </submittedName>
</protein>
<comment type="caution">
    <text evidence="4">The sequence shown here is derived from an EMBL/GenBank/DDBJ whole genome shotgun (WGS) entry which is preliminary data.</text>
</comment>
<keyword evidence="2" id="KW-0067">ATP-binding</keyword>
<dbReference type="Gene3D" id="3.40.50.300">
    <property type="entry name" value="P-loop containing nucleotide triphosphate hydrolases"/>
    <property type="match status" value="1"/>
</dbReference>